<sequence length="218" mass="23373">MVSRRAFTIGMAAGSLLPGFAQAEASGPTALNIYLDGKQVGAFGIALTRSAGELRAEVDIDISLRGFAGIPLYTYALSSKEIWKGGLLQSMASDVRKGSKTQRVEVGRVGSKLLVQSEKFTGEAPSKSGTSSYFSQDLLDRKIWINSDNGELLEMASKRERRVDIGGQEFVEFSTSGGLETRVFYTDDGRFGGAIFDVKGRQAQILPGDVSSVKASLT</sequence>
<dbReference type="EMBL" id="LAZR01000009">
    <property type="protein sequence ID" value="KKO08594.1"/>
    <property type="molecule type" value="Genomic_DNA"/>
</dbReference>
<proteinExistence type="predicted"/>
<protein>
    <submittedName>
        <fullName evidence="1">Uncharacterized protein</fullName>
    </submittedName>
</protein>
<organism evidence="1">
    <name type="scientific">marine sediment metagenome</name>
    <dbReference type="NCBI Taxonomy" id="412755"/>
    <lineage>
        <taxon>unclassified sequences</taxon>
        <taxon>metagenomes</taxon>
        <taxon>ecological metagenomes</taxon>
    </lineage>
</organism>
<reference evidence="1" key="1">
    <citation type="journal article" date="2015" name="Nature">
        <title>Complex archaea that bridge the gap between prokaryotes and eukaryotes.</title>
        <authorList>
            <person name="Spang A."/>
            <person name="Saw J.H."/>
            <person name="Jorgensen S.L."/>
            <person name="Zaremba-Niedzwiedzka K."/>
            <person name="Martijn J."/>
            <person name="Lind A.E."/>
            <person name="van Eijk R."/>
            <person name="Schleper C."/>
            <person name="Guy L."/>
            <person name="Ettema T.J."/>
        </authorList>
    </citation>
    <scope>NUCLEOTIDE SEQUENCE</scope>
</reference>
<accession>A0A0F9YUU4</accession>
<dbReference type="AlphaFoldDB" id="A0A0F9YUU4"/>
<dbReference type="Pfam" id="PF19630">
    <property type="entry name" value="DUF6134"/>
    <property type="match status" value="1"/>
</dbReference>
<gene>
    <name evidence="1" type="ORF">LCGC14_0045340</name>
</gene>
<name>A0A0F9YUU4_9ZZZZ</name>
<comment type="caution">
    <text evidence="1">The sequence shown here is derived from an EMBL/GenBank/DDBJ whole genome shotgun (WGS) entry which is preliminary data.</text>
</comment>
<dbReference type="InterPro" id="IPR045767">
    <property type="entry name" value="DUF6134"/>
</dbReference>
<evidence type="ECO:0000313" key="1">
    <source>
        <dbReference type="EMBL" id="KKO08594.1"/>
    </source>
</evidence>